<organism evidence="2 3">
    <name type="scientific">Azonexus hydrophilus</name>
    <dbReference type="NCBI Taxonomy" id="418702"/>
    <lineage>
        <taxon>Bacteria</taxon>
        <taxon>Pseudomonadati</taxon>
        <taxon>Pseudomonadota</taxon>
        <taxon>Betaproteobacteria</taxon>
        <taxon>Rhodocyclales</taxon>
        <taxon>Azonexaceae</taxon>
        <taxon>Azonexus</taxon>
    </lineage>
</organism>
<dbReference type="RefSeq" id="WP_341744574.1">
    <property type="nucleotide sequence ID" value="NZ_CP151407.1"/>
</dbReference>
<feature type="transmembrane region" description="Helical" evidence="1">
    <location>
        <begin position="22"/>
        <end position="42"/>
    </location>
</feature>
<evidence type="ECO:0000313" key="2">
    <source>
        <dbReference type="EMBL" id="WZJ23235.1"/>
    </source>
</evidence>
<sequence>MTEEAIAIPQKPFVDLARFREAIKWAGTVLFAIGAIAISVLPQTAESWIPFAGFAIGHAMWLGAGFLMSDKAVMALNGMYLPIDFYAIIVRL</sequence>
<geneLocation type="plasmid" evidence="2 3">
    <name>unnamed1</name>
</geneLocation>
<proteinExistence type="predicted"/>
<keyword evidence="2" id="KW-0614">Plasmid</keyword>
<dbReference type="EMBL" id="CP151407">
    <property type="protein sequence ID" value="WZJ23235.1"/>
    <property type="molecule type" value="Genomic_DNA"/>
</dbReference>
<feature type="transmembrane region" description="Helical" evidence="1">
    <location>
        <begin position="48"/>
        <end position="69"/>
    </location>
</feature>
<keyword evidence="1" id="KW-0812">Transmembrane</keyword>
<name>A0ABZ2XPD8_9RHOO</name>
<keyword evidence="1" id="KW-1133">Transmembrane helix</keyword>
<accession>A0ABZ2XPD8</accession>
<protein>
    <submittedName>
        <fullName evidence="2">Uncharacterized protein</fullName>
    </submittedName>
</protein>
<keyword evidence="1" id="KW-0472">Membrane</keyword>
<keyword evidence="3" id="KW-1185">Reference proteome</keyword>
<evidence type="ECO:0000256" key="1">
    <source>
        <dbReference type="SAM" id="Phobius"/>
    </source>
</evidence>
<evidence type="ECO:0000313" key="3">
    <source>
        <dbReference type="Proteomes" id="UP001479520"/>
    </source>
</evidence>
<gene>
    <name evidence="2" type="ORF">AADV58_17655</name>
</gene>
<reference evidence="2 3" key="1">
    <citation type="submission" date="2024-04" db="EMBL/GenBank/DDBJ databases">
        <title>Dissimilatory iodate-reducing microorganisms contribute to the enrichment of iodine in groundwater.</title>
        <authorList>
            <person name="Jiang Z."/>
        </authorList>
    </citation>
    <scope>NUCLEOTIDE SEQUENCE [LARGE SCALE GENOMIC DNA]</scope>
    <source>
        <strain evidence="2 3">NCP973</strain>
        <plasmid evidence="2 3">unnamed1</plasmid>
    </source>
</reference>
<dbReference type="Proteomes" id="UP001479520">
    <property type="component" value="Plasmid unnamed1"/>
</dbReference>